<sequence>MKERTTHLAFVLSLSFSWLFITFMLRRCCSCRWFVYSAHHHLVAVGQTPGAACGCWPRLRVIRAASFSNRETCLITWCNRVSECRVQIQCATDEDGNRPTVRSSSSSRF</sequence>
<keyword evidence="1" id="KW-0812">Transmembrane</keyword>
<keyword evidence="1" id="KW-1133">Transmembrane helix</keyword>
<feature type="transmembrane region" description="Helical" evidence="1">
    <location>
        <begin position="7"/>
        <end position="25"/>
    </location>
</feature>
<name>A0A2M4D4B2_ANODA</name>
<protein>
    <submittedName>
        <fullName evidence="2">Putative secreted protein</fullName>
    </submittedName>
</protein>
<evidence type="ECO:0000313" key="2">
    <source>
        <dbReference type="EMBL" id="MBW72393.1"/>
    </source>
</evidence>
<reference evidence="2" key="1">
    <citation type="submission" date="2018-01" db="EMBL/GenBank/DDBJ databases">
        <title>An insight into the sialome of Amazonian anophelines.</title>
        <authorList>
            <person name="Ribeiro J.M."/>
            <person name="Scarpassa V."/>
            <person name="Calvo E."/>
        </authorList>
    </citation>
    <scope>NUCLEOTIDE SEQUENCE</scope>
</reference>
<keyword evidence="1" id="KW-0472">Membrane</keyword>
<dbReference type="AlphaFoldDB" id="A0A2M4D4B2"/>
<evidence type="ECO:0000256" key="1">
    <source>
        <dbReference type="SAM" id="Phobius"/>
    </source>
</evidence>
<organism evidence="2">
    <name type="scientific">Anopheles darlingi</name>
    <name type="common">Mosquito</name>
    <dbReference type="NCBI Taxonomy" id="43151"/>
    <lineage>
        <taxon>Eukaryota</taxon>
        <taxon>Metazoa</taxon>
        <taxon>Ecdysozoa</taxon>
        <taxon>Arthropoda</taxon>
        <taxon>Hexapoda</taxon>
        <taxon>Insecta</taxon>
        <taxon>Pterygota</taxon>
        <taxon>Neoptera</taxon>
        <taxon>Endopterygota</taxon>
        <taxon>Diptera</taxon>
        <taxon>Nematocera</taxon>
        <taxon>Culicoidea</taxon>
        <taxon>Culicidae</taxon>
        <taxon>Anophelinae</taxon>
        <taxon>Anopheles</taxon>
    </lineage>
</organism>
<proteinExistence type="predicted"/>
<dbReference type="EMBL" id="GGFL01008215">
    <property type="protein sequence ID" value="MBW72393.1"/>
    <property type="molecule type" value="Transcribed_RNA"/>
</dbReference>
<accession>A0A2M4D4B2</accession>